<evidence type="ECO:0000313" key="3">
    <source>
        <dbReference type="Proteomes" id="UP000186698"/>
    </source>
</evidence>
<dbReference type="InterPro" id="IPR008271">
    <property type="entry name" value="Ser/Thr_kinase_AS"/>
</dbReference>
<feature type="domain" description="Protein kinase" evidence="2">
    <location>
        <begin position="101"/>
        <end position="361"/>
    </location>
</feature>
<reference evidence="4" key="2">
    <citation type="submission" date="2025-08" db="UniProtKB">
        <authorList>
            <consortium name="RefSeq"/>
        </authorList>
    </citation>
    <scope>IDENTIFICATION</scope>
    <source>
        <strain evidence="4">J_2021</strain>
        <tissue evidence="4">Erythrocytes</tissue>
    </source>
</reference>
<dbReference type="SMART" id="SM00220">
    <property type="entry name" value="S_TKc"/>
    <property type="match status" value="1"/>
</dbReference>
<dbReference type="InterPro" id="IPR050285">
    <property type="entry name" value="STE20_Ser/Thr_kinase"/>
</dbReference>
<evidence type="ECO:0000313" key="4">
    <source>
        <dbReference type="RefSeq" id="XP_041440032.1"/>
    </source>
</evidence>
<dbReference type="GO" id="GO:0043408">
    <property type="term" value="P:regulation of MAPK cascade"/>
    <property type="evidence" value="ECO:0007669"/>
    <property type="project" value="TreeGrafter"/>
</dbReference>
<dbReference type="GeneID" id="108708933"/>
<evidence type="ECO:0000256" key="1">
    <source>
        <dbReference type="SAM" id="MobiDB-lite"/>
    </source>
</evidence>
<dbReference type="PROSITE" id="PS50011">
    <property type="entry name" value="PROTEIN_KINASE_DOM"/>
    <property type="match status" value="1"/>
</dbReference>
<feature type="region of interest" description="Disordered" evidence="1">
    <location>
        <begin position="6"/>
        <end position="37"/>
    </location>
</feature>
<dbReference type="Pfam" id="PF00069">
    <property type="entry name" value="Pkinase"/>
    <property type="match status" value="1"/>
</dbReference>
<accession>A0A8J1ME88</accession>
<keyword evidence="4" id="KW-0418">Kinase</keyword>
<dbReference type="Proteomes" id="UP000186698">
    <property type="component" value="Chromosome 2S"/>
</dbReference>
<dbReference type="InterPro" id="IPR000719">
    <property type="entry name" value="Prot_kinase_dom"/>
</dbReference>
<dbReference type="PANTHER" id="PTHR48015:SF41">
    <property type="entry name" value="TRAF2 AND NCK-INTERACTING PROTEIN KINASE"/>
    <property type="match status" value="1"/>
</dbReference>
<evidence type="ECO:0000259" key="2">
    <source>
        <dbReference type="PROSITE" id="PS50011"/>
    </source>
</evidence>
<feature type="compositionally biased region" description="Low complexity" evidence="1">
    <location>
        <begin position="8"/>
        <end position="27"/>
    </location>
</feature>
<dbReference type="GO" id="GO:0048812">
    <property type="term" value="P:neuron projection morphogenesis"/>
    <property type="evidence" value="ECO:0007669"/>
    <property type="project" value="TreeGrafter"/>
</dbReference>
<dbReference type="RefSeq" id="XP_041440032.1">
    <property type="nucleotide sequence ID" value="XM_041584098.1"/>
</dbReference>
<dbReference type="FunFam" id="1.10.510.10:FF:000421">
    <property type="entry name" value="Serine/threonine-protein kinase PAK 6"/>
    <property type="match status" value="1"/>
</dbReference>
<proteinExistence type="predicted"/>
<sequence length="427" mass="48093">MWLAKVFSVGGTEGSSTRSSQTRQCSGVMSLPPLRRQTGRRAKRLEPAFLQSSINLRRNWSLTLGVLPYGLMEKKIPLRQSESSSLSEIYKRPDGRLTKDVLLGDVLLTLKTGDVFKGRHHRKGMVAVKIANISRDEDSVCRELKFFQQFGGHKNVASFFGAYYRAPLTECSSELLEIVLEYCGGGSLHNLISKTNGQSLKETWIGYVCKEVLKGLHYIHKNRVVHRDIKSLNIMLTETAKVKIIDFGNSWNLDPQTGLCHEAEGTPHWMAPEAIRQKGQRLAYDTKCDIWSLGITAIEMAEGKPPYAGQYPVEHLIREAQPPKLRSKTWSPCFVSFLESCLKKDPSERGSAEELLQHPFIRELLPKKIIRAEIEDHLCVLHNRPAKKGLKGKALCAMKQLHCACDFYAAEEQKVALQMALEGFPCN</sequence>
<dbReference type="Gene3D" id="1.10.510.10">
    <property type="entry name" value="Transferase(Phosphotransferase) domain 1"/>
    <property type="match status" value="1"/>
</dbReference>
<dbReference type="GO" id="GO:0005524">
    <property type="term" value="F:ATP binding"/>
    <property type="evidence" value="ECO:0007669"/>
    <property type="project" value="InterPro"/>
</dbReference>
<keyword evidence="4" id="KW-0808">Transferase</keyword>
<protein>
    <submittedName>
        <fullName evidence="4">Traf2 and NCK-interacting protein kinase isoform X3</fullName>
    </submittedName>
</protein>
<dbReference type="SUPFAM" id="SSF56112">
    <property type="entry name" value="Protein kinase-like (PK-like)"/>
    <property type="match status" value="1"/>
</dbReference>
<dbReference type="CDD" id="cd05122">
    <property type="entry name" value="PKc_STE"/>
    <property type="match status" value="1"/>
</dbReference>
<organism evidence="3 4">
    <name type="scientific">Xenopus laevis</name>
    <name type="common">African clawed frog</name>
    <dbReference type="NCBI Taxonomy" id="8355"/>
    <lineage>
        <taxon>Eukaryota</taxon>
        <taxon>Metazoa</taxon>
        <taxon>Chordata</taxon>
        <taxon>Craniata</taxon>
        <taxon>Vertebrata</taxon>
        <taxon>Euteleostomi</taxon>
        <taxon>Amphibia</taxon>
        <taxon>Batrachia</taxon>
        <taxon>Anura</taxon>
        <taxon>Pipoidea</taxon>
        <taxon>Pipidae</taxon>
        <taxon>Xenopodinae</taxon>
        <taxon>Xenopus</taxon>
        <taxon>Xenopus</taxon>
    </lineage>
</organism>
<dbReference type="GO" id="GO:0005737">
    <property type="term" value="C:cytoplasm"/>
    <property type="evidence" value="ECO:0007669"/>
    <property type="project" value="TreeGrafter"/>
</dbReference>
<gene>
    <name evidence="4" type="primary">LOC108708933</name>
</gene>
<keyword evidence="3" id="KW-1185">Reference proteome</keyword>
<dbReference type="PROSITE" id="PS00108">
    <property type="entry name" value="PROTEIN_KINASE_ST"/>
    <property type="match status" value="1"/>
</dbReference>
<dbReference type="PANTHER" id="PTHR48015">
    <property type="entry name" value="SERINE/THREONINE-PROTEIN KINASE TAO"/>
    <property type="match status" value="1"/>
</dbReference>
<dbReference type="InterPro" id="IPR011009">
    <property type="entry name" value="Kinase-like_dom_sf"/>
</dbReference>
<dbReference type="GO" id="GO:0000165">
    <property type="term" value="P:MAPK cascade"/>
    <property type="evidence" value="ECO:0007669"/>
    <property type="project" value="TreeGrafter"/>
</dbReference>
<name>A0A8J1ME88_XENLA</name>
<dbReference type="AlphaFoldDB" id="A0A8J1ME88"/>
<reference evidence="3" key="1">
    <citation type="submission" date="2024-06" db="UniProtKB">
        <authorList>
            <consortium name="RefSeq"/>
        </authorList>
    </citation>
    <scope>NUCLEOTIDE SEQUENCE [LARGE SCALE GENOMIC DNA]</scope>
    <source>
        <strain evidence="3">J_2021</strain>
    </source>
</reference>
<dbReference type="GO" id="GO:0004674">
    <property type="term" value="F:protein serine/threonine kinase activity"/>
    <property type="evidence" value="ECO:0007669"/>
    <property type="project" value="TreeGrafter"/>
</dbReference>